<dbReference type="AlphaFoldDB" id="A0A8D2FLU8"/>
<dbReference type="Ensembl" id="ENSTGET00000029455.1">
    <property type="protein sequence ID" value="ENSTGEP00000024716.1"/>
    <property type="gene ID" value="ENSTGEG00000019967.1"/>
</dbReference>
<comment type="subcellular location">
    <subcellularLocation>
        <location evidence="1">Nucleus</location>
    </subcellularLocation>
</comment>
<name>A0A8D2FLU8_THEGE</name>
<reference evidence="4" key="2">
    <citation type="submission" date="2025-08" db="UniProtKB">
        <authorList>
            <consortium name="Ensembl"/>
        </authorList>
    </citation>
    <scope>IDENTIFICATION</scope>
</reference>
<dbReference type="InterPro" id="IPR010301">
    <property type="entry name" value="RRP1"/>
</dbReference>
<evidence type="ECO:0000313" key="4">
    <source>
        <dbReference type="Ensembl" id="ENSTGEP00000024716.1"/>
    </source>
</evidence>
<organism evidence="4 5">
    <name type="scientific">Theropithecus gelada</name>
    <name type="common">Gelada baboon</name>
    <dbReference type="NCBI Taxonomy" id="9565"/>
    <lineage>
        <taxon>Eukaryota</taxon>
        <taxon>Metazoa</taxon>
        <taxon>Chordata</taxon>
        <taxon>Craniata</taxon>
        <taxon>Vertebrata</taxon>
        <taxon>Euteleostomi</taxon>
        <taxon>Mammalia</taxon>
        <taxon>Eutheria</taxon>
        <taxon>Euarchontoglires</taxon>
        <taxon>Primates</taxon>
        <taxon>Haplorrhini</taxon>
        <taxon>Catarrhini</taxon>
        <taxon>Cercopithecidae</taxon>
        <taxon>Cercopithecinae</taxon>
        <taxon>Theropithecus</taxon>
    </lineage>
</organism>
<dbReference type="GO" id="GO:0006364">
    <property type="term" value="P:rRNA processing"/>
    <property type="evidence" value="ECO:0007669"/>
    <property type="project" value="InterPro"/>
</dbReference>
<keyword evidence="5" id="KW-1185">Reference proteome</keyword>
<accession>A0A8D2FLU8</accession>
<comment type="similarity">
    <text evidence="2">Belongs to the RRP1 family.</text>
</comment>
<dbReference type="Proteomes" id="UP000694411">
    <property type="component" value="Chromosome 3"/>
</dbReference>
<evidence type="ECO:0000313" key="5">
    <source>
        <dbReference type="Proteomes" id="UP000694411"/>
    </source>
</evidence>
<dbReference type="Pfam" id="PF05997">
    <property type="entry name" value="Nop52"/>
    <property type="match status" value="1"/>
</dbReference>
<evidence type="ECO:0000256" key="2">
    <source>
        <dbReference type="ARBA" id="ARBA00006374"/>
    </source>
</evidence>
<evidence type="ECO:0000256" key="1">
    <source>
        <dbReference type="ARBA" id="ARBA00004123"/>
    </source>
</evidence>
<keyword evidence="3" id="KW-0539">Nucleus</keyword>
<sequence>MVSRLQLPPEIQLAQRLAGNEQVTRDRAVRKLRKYIVARTQRAAGYLSGGRESTSCSWYLVVLRAWSRISSSIPWTCVRNADSMPCAVAQASNPSYSGCRGGRIARAQESNL</sequence>
<reference evidence="4" key="1">
    <citation type="submission" date="2018-05" db="EMBL/GenBank/DDBJ databases">
        <title>Whole genome of Theropithecus gelada.</title>
        <authorList>
            <person name="Chiou K.L."/>
            <person name="Snyder-Mackler N."/>
        </authorList>
    </citation>
    <scope>NUCLEOTIDE SEQUENCE [LARGE SCALE GENOMIC DNA]</scope>
</reference>
<dbReference type="GO" id="GO:0005634">
    <property type="term" value="C:nucleus"/>
    <property type="evidence" value="ECO:0007669"/>
    <property type="project" value="UniProtKB-SubCell"/>
</dbReference>
<proteinExistence type="inferred from homology"/>
<protein>
    <submittedName>
        <fullName evidence="4">Ribosomal RNA processing 1</fullName>
    </submittedName>
</protein>
<gene>
    <name evidence="4" type="primary">RRP1</name>
</gene>
<dbReference type="GO" id="GO:0030688">
    <property type="term" value="C:preribosome, small subunit precursor"/>
    <property type="evidence" value="ECO:0007669"/>
    <property type="project" value="InterPro"/>
</dbReference>
<evidence type="ECO:0000256" key="3">
    <source>
        <dbReference type="ARBA" id="ARBA00023242"/>
    </source>
</evidence>
<reference evidence="4" key="3">
    <citation type="submission" date="2025-09" db="UniProtKB">
        <authorList>
            <consortium name="Ensembl"/>
        </authorList>
    </citation>
    <scope>IDENTIFICATION</scope>
</reference>